<evidence type="ECO:0000259" key="3">
    <source>
        <dbReference type="Pfam" id="PF01648"/>
    </source>
</evidence>
<name>S9RG65_SCHOY</name>
<reference evidence="5 6" key="1">
    <citation type="journal article" date="2011" name="Science">
        <title>Comparative functional genomics of the fission yeasts.</title>
        <authorList>
            <person name="Rhind N."/>
            <person name="Chen Z."/>
            <person name="Yassour M."/>
            <person name="Thompson D.A."/>
            <person name="Haas B.J."/>
            <person name="Habib N."/>
            <person name="Wapinski I."/>
            <person name="Roy S."/>
            <person name="Lin M.F."/>
            <person name="Heiman D.I."/>
            <person name="Young S.K."/>
            <person name="Furuya K."/>
            <person name="Guo Y."/>
            <person name="Pidoux A."/>
            <person name="Chen H.M."/>
            <person name="Robbertse B."/>
            <person name="Goldberg J.M."/>
            <person name="Aoki K."/>
            <person name="Bayne E.H."/>
            <person name="Berlin A.M."/>
            <person name="Desjardins C.A."/>
            <person name="Dobbs E."/>
            <person name="Dukaj L."/>
            <person name="Fan L."/>
            <person name="FitzGerald M.G."/>
            <person name="French C."/>
            <person name="Gujja S."/>
            <person name="Hansen K."/>
            <person name="Keifenheim D."/>
            <person name="Levin J.Z."/>
            <person name="Mosher R.A."/>
            <person name="Mueller C.A."/>
            <person name="Pfiffner J."/>
            <person name="Priest M."/>
            <person name="Russ C."/>
            <person name="Smialowska A."/>
            <person name="Swoboda P."/>
            <person name="Sykes S.M."/>
            <person name="Vaughn M."/>
            <person name="Vengrova S."/>
            <person name="Yoder R."/>
            <person name="Zeng Q."/>
            <person name="Allshire R."/>
            <person name="Baulcombe D."/>
            <person name="Birren B.W."/>
            <person name="Brown W."/>
            <person name="Ekwall K."/>
            <person name="Kellis M."/>
            <person name="Leatherwood J."/>
            <person name="Levin H."/>
            <person name="Margalit H."/>
            <person name="Martienssen R."/>
            <person name="Nieduszynski C.A."/>
            <person name="Spatafora J.W."/>
            <person name="Friedman N."/>
            <person name="Dalgaard J.Z."/>
            <person name="Baumann P."/>
            <person name="Niki H."/>
            <person name="Regev A."/>
            <person name="Nusbaum C."/>
        </authorList>
    </citation>
    <scope>NUCLEOTIDE SEQUENCE [LARGE SCALE GENOMIC DNA]</scope>
    <source>
        <strain evidence="6">yFS286</strain>
    </source>
</reference>
<dbReference type="InterPro" id="IPR050559">
    <property type="entry name" value="P-Pant_transferase_sf"/>
</dbReference>
<dbReference type="Pfam" id="PF01648">
    <property type="entry name" value="ACPS"/>
    <property type="match status" value="1"/>
</dbReference>
<proteinExistence type="predicted"/>
<dbReference type="GeneID" id="25029800"/>
<sequence length="272" mass="31035">MASSVLKILVDTRSWPEQVNLQLLLPEEKVKVKRYYFAKDANMAMASMLVKRQVLATLFRTNPDSVQISVAESGRPFYLKEISENTVFDFNVSHYGGIVVFVGTWISKNSPFSAHSPRNIGVDVVECKSLSEESNWMEDFEFVFNREQWNLIFSCDDRLIAFFLFWSCKEAVLKSLGLGLHGNPALVEVHIPVFQDFLYGSNLRVFRAGTASYANKKFQIELQKKIISESVFFIAIAYSIDLEVLDSGWIEVSGLTETLLQQKIIEKLNYIT</sequence>
<dbReference type="VEuPathDB" id="FungiDB:SOCG_00816"/>
<dbReference type="RefSeq" id="XP_013018690.1">
    <property type="nucleotide sequence ID" value="XM_013163236.1"/>
</dbReference>
<dbReference type="Proteomes" id="UP000016088">
    <property type="component" value="Unassembled WGS sequence"/>
</dbReference>
<dbReference type="EMBL" id="KE503207">
    <property type="protein sequence ID" value="EPX73059.1"/>
    <property type="molecule type" value="Genomic_DNA"/>
</dbReference>
<dbReference type="Gene3D" id="3.90.470.20">
    <property type="entry name" value="4'-phosphopantetheinyl transferase domain"/>
    <property type="match status" value="1"/>
</dbReference>
<dbReference type="InterPro" id="IPR008278">
    <property type="entry name" value="4-PPantetheinyl_Trfase_dom"/>
</dbReference>
<keyword evidence="2 5" id="KW-0808">Transferase</keyword>
<feature type="domain" description="4'-phosphopantetheinyl transferase" evidence="3">
    <location>
        <begin position="120"/>
        <end position="189"/>
    </location>
</feature>
<keyword evidence="6" id="KW-1185">Reference proteome</keyword>
<dbReference type="InterPro" id="IPR055066">
    <property type="entry name" value="AASDHPPT_N"/>
</dbReference>
<dbReference type="SUPFAM" id="SSF56214">
    <property type="entry name" value="4'-phosphopantetheinyl transferase"/>
    <property type="match status" value="2"/>
</dbReference>
<dbReference type="Pfam" id="PF22624">
    <property type="entry name" value="AASDHPPT_N"/>
    <property type="match status" value="1"/>
</dbReference>
<dbReference type="GO" id="GO:0019878">
    <property type="term" value="P:lysine biosynthetic process via aminoadipic acid"/>
    <property type="evidence" value="ECO:0007669"/>
    <property type="project" value="EnsemblFungi"/>
</dbReference>
<feature type="domain" description="4'-phosphopantetheinyl transferase N-terminal" evidence="4">
    <location>
        <begin position="20"/>
        <end position="103"/>
    </location>
</feature>
<dbReference type="eggNOG" id="KOG0945">
    <property type="taxonomic scope" value="Eukaryota"/>
</dbReference>
<dbReference type="AlphaFoldDB" id="S9RG65"/>
<gene>
    <name evidence="5" type="ORF">SOCG_00816</name>
</gene>
<dbReference type="OrthoDB" id="26719at2759"/>
<protein>
    <recommendedName>
        <fullName evidence="1">holo-[acyl-carrier-protein] synthase</fullName>
        <ecNumber evidence="1">2.7.8.7</ecNumber>
    </recommendedName>
</protein>
<organism evidence="5 6">
    <name type="scientific">Schizosaccharomyces octosporus (strain yFS286)</name>
    <name type="common">Fission yeast</name>
    <name type="synonym">Octosporomyces octosporus</name>
    <dbReference type="NCBI Taxonomy" id="483514"/>
    <lineage>
        <taxon>Eukaryota</taxon>
        <taxon>Fungi</taxon>
        <taxon>Dikarya</taxon>
        <taxon>Ascomycota</taxon>
        <taxon>Taphrinomycotina</taxon>
        <taxon>Schizosaccharomycetes</taxon>
        <taxon>Schizosaccharomycetales</taxon>
        <taxon>Schizosaccharomycetaceae</taxon>
        <taxon>Schizosaccharomyces</taxon>
    </lineage>
</organism>
<dbReference type="GO" id="GO:0000287">
    <property type="term" value="F:magnesium ion binding"/>
    <property type="evidence" value="ECO:0007669"/>
    <property type="project" value="InterPro"/>
</dbReference>
<dbReference type="GO" id="GO:0005829">
    <property type="term" value="C:cytosol"/>
    <property type="evidence" value="ECO:0007669"/>
    <property type="project" value="TreeGrafter"/>
</dbReference>
<evidence type="ECO:0000256" key="2">
    <source>
        <dbReference type="ARBA" id="ARBA00022679"/>
    </source>
</evidence>
<evidence type="ECO:0000313" key="5">
    <source>
        <dbReference type="EMBL" id="EPX73059.1"/>
    </source>
</evidence>
<dbReference type="PANTHER" id="PTHR12215:SF10">
    <property type="entry name" value="L-AMINOADIPATE-SEMIALDEHYDE DEHYDROGENASE-PHOSPHOPANTETHEINYL TRANSFERASE"/>
    <property type="match status" value="1"/>
</dbReference>
<evidence type="ECO:0000256" key="1">
    <source>
        <dbReference type="ARBA" id="ARBA00013172"/>
    </source>
</evidence>
<dbReference type="PANTHER" id="PTHR12215">
    <property type="entry name" value="PHOSPHOPANTETHEINE TRANSFERASE"/>
    <property type="match status" value="1"/>
</dbReference>
<dbReference type="OMA" id="DFNVSHY"/>
<dbReference type="HOGENOM" id="CLU_1023625_0_0_1"/>
<dbReference type="GO" id="GO:0008897">
    <property type="term" value="F:holo-[acyl-carrier-protein] synthase activity"/>
    <property type="evidence" value="ECO:0007669"/>
    <property type="project" value="UniProtKB-EC"/>
</dbReference>
<evidence type="ECO:0000259" key="4">
    <source>
        <dbReference type="Pfam" id="PF22624"/>
    </source>
</evidence>
<accession>S9RG65</accession>
<evidence type="ECO:0000313" key="6">
    <source>
        <dbReference type="Proteomes" id="UP000016088"/>
    </source>
</evidence>
<dbReference type="EC" id="2.7.8.7" evidence="1"/>
<dbReference type="InterPro" id="IPR037143">
    <property type="entry name" value="4-PPantetheinyl_Trfase_dom_sf"/>
</dbReference>